<keyword evidence="7" id="KW-0347">Helicase</keyword>
<evidence type="ECO:0000256" key="1">
    <source>
        <dbReference type="ARBA" id="ARBA00007932"/>
    </source>
</evidence>
<dbReference type="STRING" id="55544.A0A4D9E2K4"/>
<dbReference type="PANTHER" id="PTHR10517">
    <property type="entry name" value="FOLATE RECEPTOR"/>
    <property type="match status" value="1"/>
</dbReference>
<dbReference type="Proteomes" id="UP000297703">
    <property type="component" value="Unassembled WGS sequence"/>
</dbReference>
<dbReference type="Pfam" id="PF03024">
    <property type="entry name" value="Folate_rec"/>
    <property type="match status" value="1"/>
</dbReference>
<dbReference type="PANTHER" id="PTHR10517:SF19">
    <property type="entry name" value="RETBINDIN"/>
    <property type="match status" value="1"/>
</dbReference>
<accession>A0A4D9E2K4</accession>
<feature type="domain" description="Folate receptor-like" evidence="6">
    <location>
        <begin position="40"/>
        <end position="205"/>
    </location>
</feature>
<keyword evidence="8" id="KW-1185">Reference proteome</keyword>
<proteinExistence type="inferred from homology"/>
<keyword evidence="7" id="KW-0067">ATP-binding</keyword>
<feature type="compositionally biased region" description="Acidic residues" evidence="4">
    <location>
        <begin position="214"/>
        <end position="225"/>
    </location>
</feature>
<dbReference type="GO" id="GO:1902444">
    <property type="term" value="F:riboflavin binding"/>
    <property type="evidence" value="ECO:0007669"/>
    <property type="project" value="TreeGrafter"/>
</dbReference>
<feature type="region of interest" description="Disordered" evidence="4">
    <location>
        <begin position="210"/>
        <end position="244"/>
    </location>
</feature>
<reference evidence="7 8" key="2">
    <citation type="submission" date="2019-04" db="EMBL/GenBank/DDBJ databases">
        <title>The genome sequence of big-headed turtle.</title>
        <authorList>
            <person name="Gong S."/>
        </authorList>
    </citation>
    <scope>NUCLEOTIDE SEQUENCE [LARGE SCALE GENOMIC DNA]</scope>
    <source>
        <strain evidence="7">DO16091913</strain>
        <tissue evidence="7">Muscle</tissue>
    </source>
</reference>
<keyword evidence="5" id="KW-0472">Membrane</keyword>
<dbReference type="GO" id="GO:0032217">
    <property type="term" value="F:riboflavin transmembrane transporter activity"/>
    <property type="evidence" value="ECO:0007669"/>
    <property type="project" value="TreeGrafter"/>
</dbReference>
<dbReference type="GO" id="GO:0004386">
    <property type="term" value="F:helicase activity"/>
    <property type="evidence" value="ECO:0007669"/>
    <property type="project" value="UniProtKB-KW"/>
</dbReference>
<evidence type="ECO:0000313" key="8">
    <source>
        <dbReference type="Proteomes" id="UP000297703"/>
    </source>
</evidence>
<dbReference type="AlphaFoldDB" id="A0A4D9E2K4"/>
<keyword evidence="7" id="KW-0547">Nucleotide-binding</keyword>
<feature type="transmembrane region" description="Helical" evidence="5">
    <location>
        <begin position="18"/>
        <end position="37"/>
    </location>
</feature>
<evidence type="ECO:0000256" key="5">
    <source>
        <dbReference type="SAM" id="Phobius"/>
    </source>
</evidence>
<keyword evidence="7" id="KW-0378">Hydrolase</keyword>
<name>A0A4D9E2K4_9SAUR</name>
<keyword evidence="5" id="KW-1133">Transmembrane helix</keyword>
<evidence type="ECO:0000256" key="2">
    <source>
        <dbReference type="ARBA" id="ARBA00022729"/>
    </source>
</evidence>
<evidence type="ECO:0000313" key="7">
    <source>
        <dbReference type="EMBL" id="TFK01344.1"/>
    </source>
</evidence>
<dbReference type="InterPro" id="IPR004269">
    <property type="entry name" value="Folate_rcpt"/>
</dbReference>
<comment type="similarity">
    <text evidence="1">Belongs to the folate receptor family.</text>
</comment>
<dbReference type="GO" id="GO:0009897">
    <property type="term" value="C:external side of plasma membrane"/>
    <property type="evidence" value="ECO:0007669"/>
    <property type="project" value="TreeGrafter"/>
</dbReference>
<evidence type="ECO:0000256" key="3">
    <source>
        <dbReference type="ARBA" id="ARBA00023157"/>
    </source>
</evidence>
<reference evidence="7 8" key="1">
    <citation type="submission" date="2019-04" db="EMBL/GenBank/DDBJ databases">
        <title>Draft genome of the big-headed turtle Platysternon megacephalum.</title>
        <authorList>
            <person name="Gong S."/>
        </authorList>
    </citation>
    <scope>NUCLEOTIDE SEQUENCE [LARGE SCALE GENOMIC DNA]</scope>
    <source>
        <strain evidence="7">DO16091913</strain>
        <tissue evidence="7">Muscle</tissue>
    </source>
</reference>
<protein>
    <submittedName>
        <fullName evidence="7">TFIIH basal transcription factor complex helicase XPD subunit</fullName>
    </submittedName>
</protein>
<keyword evidence="2" id="KW-0732">Signal</keyword>
<dbReference type="EMBL" id="QXTE01000230">
    <property type="protein sequence ID" value="TFK01344.1"/>
    <property type="molecule type" value="Genomic_DNA"/>
</dbReference>
<keyword evidence="5" id="KW-0812">Transmembrane</keyword>
<comment type="caution">
    <text evidence="7">The sequence shown here is derived from an EMBL/GenBank/DDBJ whole genome shotgun (WGS) entry which is preliminary data.</text>
</comment>
<dbReference type="InterPro" id="IPR018143">
    <property type="entry name" value="Folate_rcpt-like"/>
</dbReference>
<gene>
    <name evidence="7" type="ORF">DR999_PMT16392</name>
</gene>
<keyword evidence="3" id="KW-1015">Disulfide bond</keyword>
<organism evidence="7 8">
    <name type="scientific">Platysternon megacephalum</name>
    <name type="common">big-headed turtle</name>
    <dbReference type="NCBI Taxonomy" id="55544"/>
    <lineage>
        <taxon>Eukaryota</taxon>
        <taxon>Metazoa</taxon>
        <taxon>Chordata</taxon>
        <taxon>Craniata</taxon>
        <taxon>Vertebrata</taxon>
        <taxon>Euteleostomi</taxon>
        <taxon>Archelosauria</taxon>
        <taxon>Testudinata</taxon>
        <taxon>Testudines</taxon>
        <taxon>Cryptodira</taxon>
        <taxon>Durocryptodira</taxon>
        <taxon>Testudinoidea</taxon>
        <taxon>Platysternidae</taxon>
        <taxon>Platysternon</taxon>
    </lineage>
</organism>
<dbReference type="GO" id="GO:0038023">
    <property type="term" value="F:signaling receptor activity"/>
    <property type="evidence" value="ECO:0007669"/>
    <property type="project" value="TreeGrafter"/>
</dbReference>
<evidence type="ECO:0000256" key="4">
    <source>
        <dbReference type="SAM" id="MobiDB-lite"/>
    </source>
</evidence>
<evidence type="ECO:0000259" key="6">
    <source>
        <dbReference type="Pfam" id="PF03024"/>
    </source>
</evidence>
<sequence length="264" mass="28382">MPDSHRQSPGAMSGGGSVWALAIGWVLAVLCGGAGGLDNRCLAGGKHKVAPSPEGQLGVCQLYAANACCSPKVAQEISSAPLTKLNDIYWNRCGSLSPRCEHYLQRVECFYRCSPSAARWPHPQRPTAVLGVPLCLSFCGVWYEACKDDLTCARNWVSDWQWGPQGNNCSRDCVPYSQMYRDGRELCENIWGDSFVAARQPCPCLSLSGSDADPLPEDGDSSEEPDSTKAGSPQGPCPASGLLRRGLRKRSVFMEDVEGSGSGF</sequence>
<dbReference type="OrthoDB" id="5982417at2759"/>